<comment type="function">
    <text evidence="2">Catalyzes the formation of N(7)-methylguanine at position 46 (m7G46) in tRNA.</text>
</comment>
<dbReference type="InterPro" id="IPR029063">
    <property type="entry name" value="SAM-dependent_MTases_sf"/>
</dbReference>
<dbReference type="Gene3D" id="3.40.50.150">
    <property type="entry name" value="Vaccinia Virus protein VP39"/>
    <property type="match status" value="1"/>
</dbReference>
<evidence type="ECO:0000256" key="4">
    <source>
        <dbReference type="ARBA" id="ARBA00022603"/>
    </source>
</evidence>
<keyword evidence="7" id="KW-0819">tRNA processing</keyword>
<dbReference type="EMBL" id="QOPD01000001">
    <property type="protein sequence ID" value="RCL39288.1"/>
    <property type="molecule type" value="Genomic_DNA"/>
</dbReference>
<proteinExistence type="predicted"/>
<evidence type="ECO:0000256" key="1">
    <source>
        <dbReference type="ARBA" id="ARBA00000142"/>
    </source>
</evidence>
<organism evidence="8 9">
    <name type="scientific">SAR86 cluster bacterium</name>
    <dbReference type="NCBI Taxonomy" id="2030880"/>
    <lineage>
        <taxon>Bacteria</taxon>
        <taxon>Pseudomonadati</taxon>
        <taxon>Pseudomonadota</taxon>
        <taxon>Gammaproteobacteria</taxon>
        <taxon>SAR86 cluster</taxon>
    </lineage>
</organism>
<dbReference type="InterPro" id="IPR003358">
    <property type="entry name" value="tRNA_(Gua-N-7)_MeTrfase_Trmb"/>
</dbReference>
<reference evidence="8 9" key="1">
    <citation type="journal article" date="2018" name="Microbiome">
        <title>Fine metagenomic profile of the Mediterranean stratified and mixed water columns revealed by assembly and recruitment.</title>
        <authorList>
            <person name="Haro-Moreno J.M."/>
            <person name="Lopez-Perez M."/>
            <person name="De La Torre J.R."/>
            <person name="Picazo A."/>
            <person name="Camacho A."/>
            <person name="Rodriguez-Valera F."/>
        </authorList>
    </citation>
    <scope>NUCLEOTIDE SEQUENCE [LARGE SCALE GENOMIC DNA]</scope>
    <source>
        <strain evidence="8">MED-G83</strain>
    </source>
</reference>
<evidence type="ECO:0000256" key="7">
    <source>
        <dbReference type="ARBA" id="ARBA00022694"/>
    </source>
</evidence>
<dbReference type="PANTHER" id="PTHR23417:SF14">
    <property type="entry name" value="PENTACOTRIPEPTIDE-REPEAT REGION OF PRORP DOMAIN-CONTAINING PROTEIN"/>
    <property type="match status" value="1"/>
</dbReference>
<protein>
    <recommendedName>
        <fullName evidence="3">tRNA (guanine(46)-N(7))-methyltransferase</fullName>
        <ecNumber evidence="3">2.1.1.33</ecNumber>
    </recommendedName>
</protein>
<dbReference type="GO" id="GO:0043527">
    <property type="term" value="C:tRNA methyltransferase complex"/>
    <property type="evidence" value="ECO:0007669"/>
    <property type="project" value="TreeGrafter"/>
</dbReference>
<evidence type="ECO:0000256" key="6">
    <source>
        <dbReference type="ARBA" id="ARBA00022691"/>
    </source>
</evidence>
<dbReference type="SUPFAM" id="SSF53335">
    <property type="entry name" value="S-adenosyl-L-methionine-dependent methyltransferases"/>
    <property type="match status" value="1"/>
</dbReference>
<dbReference type="Proteomes" id="UP000252147">
    <property type="component" value="Unassembled WGS sequence"/>
</dbReference>
<sequence>MIRTYSSRAGRLSDTNKGYLELASKCLVELGYVPKSSKPCALDIGFGDAQSFSEDVIANQDIIFIGVEPYKKGFARAVEFYEKHLPKNLYLYNGCAIEYLKAAKQKFNFIRIHFPDPWPKKKHAKRRLISKEFLALLHKKIVKQGQIQIVTDSAIYQDHIEEAIKAQNRLVLVDASVPISFKVSTFHNKGLKKGHTIKEYNLALN</sequence>
<dbReference type="GO" id="GO:0008176">
    <property type="term" value="F:tRNA (guanine(46)-N7)-methyltransferase activity"/>
    <property type="evidence" value="ECO:0007669"/>
    <property type="project" value="UniProtKB-EC"/>
</dbReference>
<dbReference type="PROSITE" id="PS51625">
    <property type="entry name" value="SAM_MT_TRMB"/>
    <property type="match status" value="1"/>
</dbReference>
<dbReference type="Pfam" id="PF02390">
    <property type="entry name" value="Methyltransf_4"/>
    <property type="match status" value="1"/>
</dbReference>
<dbReference type="PANTHER" id="PTHR23417">
    <property type="entry name" value="3-DEOXY-D-MANNO-OCTULOSONIC-ACID TRANSFERASE/TRNA GUANINE-N 7 - -METHYLTRANSFERASE"/>
    <property type="match status" value="1"/>
</dbReference>
<gene>
    <name evidence="8" type="ORF">DBW97_00750</name>
</gene>
<comment type="caution">
    <text evidence="8">The sequence shown here is derived from an EMBL/GenBank/DDBJ whole genome shotgun (WGS) entry which is preliminary data.</text>
</comment>
<evidence type="ECO:0000256" key="5">
    <source>
        <dbReference type="ARBA" id="ARBA00022679"/>
    </source>
</evidence>
<evidence type="ECO:0000313" key="8">
    <source>
        <dbReference type="EMBL" id="RCL39288.1"/>
    </source>
</evidence>
<evidence type="ECO:0000313" key="9">
    <source>
        <dbReference type="Proteomes" id="UP000252147"/>
    </source>
</evidence>
<comment type="catalytic activity">
    <reaction evidence="1">
        <text>guanosine(46) in tRNA + S-adenosyl-L-methionine = N(7)-methylguanosine(46) in tRNA + S-adenosyl-L-homocysteine</text>
        <dbReference type="Rhea" id="RHEA:42708"/>
        <dbReference type="Rhea" id="RHEA-COMP:10188"/>
        <dbReference type="Rhea" id="RHEA-COMP:10189"/>
        <dbReference type="ChEBI" id="CHEBI:57856"/>
        <dbReference type="ChEBI" id="CHEBI:59789"/>
        <dbReference type="ChEBI" id="CHEBI:74269"/>
        <dbReference type="ChEBI" id="CHEBI:74480"/>
        <dbReference type="EC" id="2.1.1.33"/>
    </reaction>
</comment>
<accession>A0A368BPP3</accession>
<keyword evidence="5" id="KW-0808">Transferase</keyword>
<dbReference type="EC" id="2.1.1.33" evidence="3"/>
<keyword evidence="4" id="KW-0489">Methyltransferase</keyword>
<keyword evidence="6" id="KW-0949">S-adenosyl-L-methionine</keyword>
<evidence type="ECO:0000256" key="2">
    <source>
        <dbReference type="ARBA" id="ARBA00003015"/>
    </source>
</evidence>
<dbReference type="AlphaFoldDB" id="A0A368BPP3"/>
<evidence type="ECO:0000256" key="3">
    <source>
        <dbReference type="ARBA" id="ARBA00011977"/>
    </source>
</evidence>
<name>A0A368BPP3_9GAMM</name>